<evidence type="ECO:0000313" key="2">
    <source>
        <dbReference type="EMBL" id="PJF34990.1"/>
    </source>
</evidence>
<feature type="transmembrane region" description="Helical" evidence="1">
    <location>
        <begin position="58"/>
        <end position="78"/>
    </location>
</feature>
<gene>
    <name evidence="2" type="ORF">CUN49_12825</name>
</gene>
<keyword evidence="1" id="KW-1133">Transmembrane helix</keyword>
<dbReference type="EMBL" id="PGTM01000228">
    <property type="protein sequence ID" value="PJF34990.1"/>
    <property type="molecule type" value="Genomic_DNA"/>
</dbReference>
<sequence>DQSLPAQGVQGGSDFMLYGGTFQLPPGTTLVYTLSGALPQPLVAEAPITAPNGSLQPFAIALIVGGLLLIGIGLVLLVRGTRSMAPARDQQQLIAALAQLDEQYRQGKLSQAAYARKRAALKAQLAKLMREE</sequence>
<protein>
    <recommendedName>
        <fullName evidence="4">SHOCT domain-containing protein</fullName>
    </recommendedName>
</protein>
<proteinExistence type="predicted"/>
<accession>A0A2M8PBS1</accession>
<comment type="caution">
    <text evidence="2">The sequence shown here is derived from an EMBL/GenBank/DDBJ whole genome shotgun (WGS) entry which is preliminary data.</text>
</comment>
<feature type="non-terminal residue" evidence="2">
    <location>
        <position position="1"/>
    </location>
</feature>
<evidence type="ECO:0000313" key="3">
    <source>
        <dbReference type="Proteomes" id="UP000229681"/>
    </source>
</evidence>
<evidence type="ECO:0000256" key="1">
    <source>
        <dbReference type="SAM" id="Phobius"/>
    </source>
</evidence>
<dbReference type="Proteomes" id="UP000229681">
    <property type="component" value="Unassembled WGS sequence"/>
</dbReference>
<evidence type="ECO:0008006" key="4">
    <source>
        <dbReference type="Google" id="ProtNLM"/>
    </source>
</evidence>
<keyword evidence="1" id="KW-0472">Membrane</keyword>
<keyword evidence="1" id="KW-0812">Transmembrane</keyword>
<reference evidence="2 3" key="1">
    <citation type="submission" date="2017-11" db="EMBL/GenBank/DDBJ databases">
        <title>Evolution of Phototrophy in the Chloroflexi Phylum Driven by Horizontal Gene Transfer.</title>
        <authorList>
            <person name="Ward L.M."/>
            <person name="Hemp J."/>
            <person name="Shih P.M."/>
            <person name="Mcglynn S.E."/>
            <person name="Fischer W."/>
        </authorList>
    </citation>
    <scope>NUCLEOTIDE SEQUENCE [LARGE SCALE GENOMIC DNA]</scope>
    <source>
        <strain evidence="2">JP3_13</strain>
    </source>
</reference>
<dbReference type="AlphaFoldDB" id="A0A2M8PBS1"/>
<organism evidence="2 3">
    <name type="scientific">Candidatus Thermofonsia Clade 1 bacterium</name>
    <dbReference type="NCBI Taxonomy" id="2364210"/>
    <lineage>
        <taxon>Bacteria</taxon>
        <taxon>Bacillati</taxon>
        <taxon>Chloroflexota</taxon>
        <taxon>Candidatus Thermofontia</taxon>
        <taxon>Candidatus Thermofonsia Clade 1</taxon>
    </lineage>
</organism>
<name>A0A2M8PBS1_9CHLR</name>